<evidence type="ECO:0000259" key="2">
    <source>
        <dbReference type="Pfam" id="PF05970"/>
    </source>
</evidence>
<comment type="similarity">
    <text evidence="1">Belongs to the helicase family.</text>
</comment>
<comment type="catalytic activity">
    <reaction evidence="1">
        <text>ATP + H2O = ADP + phosphate + H(+)</text>
        <dbReference type="Rhea" id="RHEA:13065"/>
        <dbReference type="ChEBI" id="CHEBI:15377"/>
        <dbReference type="ChEBI" id="CHEBI:15378"/>
        <dbReference type="ChEBI" id="CHEBI:30616"/>
        <dbReference type="ChEBI" id="CHEBI:43474"/>
        <dbReference type="ChEBI" id="CHEBI:456216"/>
        <dbReference type="EC" id="5.6.2.3"/>
    </reaction>
</comment>
<keyword evidence="1" id="KW-0067">ATP-binding</keyword>
<protein>
    <recommendedName>
        <fullName evidence="1">ATP-dependent DNA helicase</fullName>
        <ecNumber evidence="1">5.6.2.3</ecNumber>
    </recommendedName>
</protein>
<dbReference type="PANTHER" id="PTHR47642">
    <property type="entry name" value="ATP-DEPENDENT DNA HELICASE"/>
    <property type="match status" value="1"/>
</dbReference>
<dbReference type="GO" id="GO:0043139">
    <property type="term" value="F:5'-3' DNA helicase activity"/>
    <property type="evidence" value="ECO:0007669"/>
    <property type="project" value="UniProtKB-EC"/>
</dbReference>
<dbReference type="GO" id="GO:0006310">
    <property type="term" value="P:DNA recombination"/>
    <property type="evidence" value="ECO:0007669"/>
    <property type="project" value="UniProtKB-KW"/>
</dbReference>
<keyword evidence="1" id="KW-0234">DNA repair</keyword>
<keyword evidence="1" id="KW-0233">DNA recombination</keyword>
<dbReference type="InterPro" id="IPR027417">
    <property type="entry name" value="P-loop_NTPase"/>
</dbReference>
<keyword evidence="1" id="KW-0227">DNA damage</keyword>
<keyword evidence="1 3" id="KW-0347">Helicase</keyword>
<evidence type="ECO:0000313" key="4">
    <source>
        <dbReference type="Proteomes" id="UP001152795"/>
    </source>
</evidence>
<dbReference type="SUPFAM" id="SSF52540">
    <property type="entry name" value="P-loop containing nucleoside triphosphate hydrolases"/>
    <property type="match status" value="1"/>
</dbReference>
<evidence type="ECO:0000256" key="1">
    <source>
        <dbReference type="RuleBase" id="RU363044"/>
    </source>
</evidence>
<dbReference type="GO" id="GO:0000723">
    <property type="term" value="P:telomere maintenance"/>
    <property type="evidence" value="ECO:0007669"/>
    <property type="project" value="InterPro"/>
</dbReference>
<name>A0A7D9HYG6_PARCT</name>
<dbReference type="OrthoDB" id="1930718at2759"/>
<reference evidence="3" key="1">
    <citation type="submission" date="2020-04" db="EMBL/GenBank/DDBJ databases">
        <authorList>
            <person name="Alioto T."/>
            <person name="Alioto T."/>
            <person name="Gomez Garrido J."/>
        </authorList>
    </citation>
    <scope>NUCLEOTIDE SEQUENCE</scope>
    <source>
        <strain evidence="3">A484AB</strain>
    </source>
</reference>
<keyword evidence="1" id="KW-0378">Hydrolase</keyword>
<comment type="caution">
    <text evidence="3">The sequence shown here is derived from an EMBL/GenBank/DDBJ whole genome shotgun (WGS) entry which is preliminary data.</text>
</comment>
<dbReference type="InterPro" id="IPR051055">
    <property type="entry name" value="PIF1_helicase"/>
</dbReference>
<dbReference type="GO" id="GO:0005524">
    <property type="term" value="F:ATP binding"/>
    <property type="evidence" value="ECO:0007669"/>
    <property type="project" value="UniProtKB-KW"/>
</dbReference>
<gene>
    <name evidence="3" type="ORF">PACLA_8A040108</name>
</gene>
<organism evidence="3 4">
    <name type="scientific">Paramuricea clavata</name>
    <name type="common">Red gorgonian</name>
    <name type="synonym">Violescent sea-whip</name>
    <dbReference type="NCBI Taxonomy" id="317549"/>
    <lineage>
        <taxon>Eukaryota</taxon>
        <taxon>Metazoa</taxon>
        <taxon>Cnidaria</taxon>
        <taxon>Anthozoa</taxon>
        <taxon>Octocorallia</taxon>
        <taxon>Malacalcyonacea</taxon>
        <taxon>Plexauridae</taxon>
        <taxon>Paramuricea</taxon>
    </lineage>
</organism>
<dbReference type="AlphaFoldDB" id="A0A7D9HYG6"/>
<dbReference type="GO" id="GO:0016787">
    <property type="term" value="F:hydrolase activity"/>
    <property type="evidence" value="ECO:0007669"/>
    <property type="project" value="UniProtKB-KW"/>
</dbReference>
<dbReference type="EC" id="5.6.2.3" evidence="1"/>
<comment type="cofactor">
    <cofactor evidence="1">
        <name>Mg(2+)</name>
        <dbReference type="ChEBI" id="CHEBI:18420"/>
    </cofactor>
</comment>
<evidence type="ECO:0000313" key="3">
    <source>
        <dbReference type="EMBL" id="CAB3996461.1"/>
    </source>
</evidence>
<keyword evidence="1" id="KW-0547">Nucleotide-binding</keyword>
<feature type="domain" description="DNA helicase Pif1-like DEAD-box helicase" evidence="2">
    <location>
        <begin position="20"/>
        <end position="70"/>
    </location>
</feature>
<dbReference type="InterPro" id="IPR010285">
    <property type="entry name" value="DNA_helicase_pif1-like_DEAD"/>
</dbReference>
<dbReference type="PANTHER" id="PTHR47642:SF6">
    <property type="entry name" value="ATP-DEPENDENT DNA HELICASE"/>
    <property type="match status" value="1"/>
</dbReference>
<dbReference type="GO" id="GO:0006281">
    <property type="term" value="P:DNA repair"/>
    <property type="evidence" value="ECO:0007669"/>
    <property type="project" value="UniProtKB-KW"/>
</dbReference>
<dbReference type="Pfam" id="PF05970">
    <property type="entry name" value="PIF1"/>
    <property type="match status" value="1"/>
</dbReference>
<sequence>MDSKHANFQKKLLVERALERNNIVDGIKNTDILIWDEISMSSKRVFELVNVLHHVISKNDLPFGGIQVVLVAFSHRVELNEVKRQYESEFRLKRALDQVRAGECTEDTEAYFNTLNRECKPSDGSADVLHIYFRKLPVEVHNIDVLSSLPGDLIVLQSTDTGCANLEHSVTSVLTLKPGCNVMLLYNISNKLRNGYRGKFIGLEGTEHGKDQRVIVSFPTVGTVSLERRTWFKYDKNGVVKGSRTQFPLTPCYAITAHKAQSLTMNAAVVHCAQEFVSGQTYVALSRVKEEAALQVIGFQRKLLLPVPIELLSLADDQCDPDPTLRCCRNIHLDESFFHCSEDDESDDECDGMSEQLARDARITDEESSAEKFFETNDGIPVNLEDVLLCLCDFESRLSILPQNFSIKDFLQNIVKDNHDDSFSKSIKSAAQLGIDNLDTFEVLVRILWCRVHGLFRDYLSENGDEVHMTNRDFTAATAKLHELFLTQEYRSDLISSFGASCWSEINDGQRTLGFELVLNIFQLFSEELGNLVRTKEAEPLPFKVEEMGADGRGKVRYVGGWAIRKSIEKSRRYVHENKLSQSSLVRRKIAHEMKKIELFENNVLVNHEVLQESTTSPETLHVIESRQYRERGLLHISDAAYSFFLLLEQERVDRINFSKLAALQKDMVDTSIKEVLWSKSLFLHFKNVINSEGTADKELTMEIYCDVITRYLKMGAGQFLRDFRRDYHLKKSLAHRKSLMSKKEKARKVRMKVHLAQIEQDRSERKRSSHIRLLALINELKEDVGTLYKKAELQHMCDVYGVRYLKSWHKGKLSKALTQVIPTYDHIPRHQITSTYVIQATEFDALDRIPVLRLRRL</sequence>
<keyword evidence="4" id="KW-1185">Reference proteome</keyword>
<accession>A0A7D9HYG6</accession>
<proteinExistence type="inferred from homology"/>
<dbReference type="Proteomes" id="UP001152795">
    <property type="component" value="Unassembled WGS sequence"/>
</dbReference>
<dbReference type="EMBL" id="CACRXK020002874">
    <property type="protein sequence ID" value="CAB3996461.1"/>
    <property type="molecule type" value="Genomic_DNA"/>
</dbReference>